<evidence type="ECO:0000259" key="4">
    <source>
        <dbReference type="Pfam" id="PF07859"/>
    </source>
</evidence>
<feature type="compositionally biased region" description="Polar residues" evidence="3">
    <location>
        <begin position="785"/>
        <end position="800"/>
    </location>
</feature>
<evidence type="ECO:0000313" key="5">
    <source>
        <dbReference type="EMBL" id="KAJ5484169.1"/>
    </source>
</evidence>
<proteinExistence type="inferred from homology"/>
<feature type="region of interest" description="Disordered" evidence="3">
    <location>
        <begin position="594"/>
        <end position="619"/>
    </location>
</feature>
<dbReference type="GO" id="GO:0017000">
    <property type="term" value="P:antibiotic biosynthetic process"/>
    <property type="evidence" value="ECO:0007669"/>
    <property type="project" value="UniProtKB-ARBA"/>
</dbReference>
<feature type="compositionally biased region" description="Polar residues" evidence="3">
    <location>
        <begin position="824"/>
        <end position="833"/>
    </location>
</feature>
<feature type="compositionally biased region" description="Basic and acidic residues" evidence="3">
    <location>
        <begin position="977"/>
        <end position="987"/>
    </location>
</feature>
<dbReference type="InterPro" id="IPR050300">
    <property type="entry name" value="GDXG_lipolytic_enzyme"/>
</dbReference>
<dbReference type="RefSeq" id="XP_056789439.1">
    <property type="nucleotide sequence ID" value="XM_056935567.1"/>
</dbReference>
<dbReference type="PANTHER" id="PTHR48081">
    <property type="entry name" value="AB HYDROLASE SUPERFAMILY PROTEIN C4A8.06C"/>
    <property type="match status" value="1"/>
</dbReference>
<gene>
    <name evidence="5" type="ORF">N7539_005965</name>
</gene>
<dbReference type="EMBL" id="JAPWDQ010000006">
    <property type="protein sequence ID" value="KAJ5484169.1"/>
    <property type="molecule type" value="Genomic_DNA"/>
</dbReference>
<dbReference type="PROSITE" id="PS01173">
    <property type="entry name" value="LIPASE_GDXG_HIS"/>
    <property type="match status" value="1"/>
</dbReference>
<evidence type="ECO:0000256" key="3">
    <source>
        <dbReference type="SAM" id="MobiDB-lite"/>
    </source>
</evidence>
<comment type="similarity">
    <text evidence="1">Belongs to the 'GDXG' lipolytic enzyme family.</text>
</comment>
<feature type="domain" description="Alpha/beta hydrolase fold-3" evidence="4">
    <location>
        <begin position="237"/>
        <end position="350"/>
    </location>
</feature>
<feature type="compositionally biased region" description="Polar residues" evidence="3">
    <location>
        <begin position="950"/>
        <end position="960"/>
    </location>
</feature>
<dbReference type="GO" id="GO:0072330">
    <property type="term" value="P:monocarboxylic acid biosynthetic process"/>
    <property type="evidence" value="ECO:0007669"/>
    <property type="project" value="UniProtKB-ARBA"/>
</dbReference>
<organism evidence="5 6">
    <name type="scientific">Penicillium diatomitis</name>
    <dbReference type="NCBI Taxonomy" id="2819901"/>
    <lineage>
        <taxon>Eukaryota</taxon>
        <taxon>Fungi</taxon>
        <taxon>Dikarya</taxon>
        <taxon>Ascomycota</taxon>
        <taxon>Pezizomycotina</taxon>
        <taxon>Eurotiomycetes</taxon>
        <taxon>Eurotiomycetidae</taxon>
        <taxon>Eurotiales</taxon>
        <taxon>Aspergillaceae</taxon>
        <taxon>Penicillium</taxon>
    </lineage>
</organism>
<dbReference type="SUPFAM" id="SSF53474">
    <property type="entry name" value="alpha/beta-Hydrolases"/>
    <property type="match status" value="1"/>
</dbReference>
<keyword evidence="6" id="KW-1185">Reference proteome</keyword>
<feature type="region of interest" description="Disordered" evidence="3">
    <location>
        <begin position="937"/>
        <end position="994"/>
    </location>
</feature>
<feature type="region of interest" description="Disordered" evidence="3">
    <location>
        <begin position="420"/>
        <end position="445"/>
    </location>
</feature>
<dbReference type="AlphaFoldDB" id="A0A9W9X5F4"/>
<feature type="region of interest" description="Disordered" evidence="3">
    <location>
        <begin position="757"/>
        <end position="858"/>
    </location>
</feature>
<dbReference type="InterPro" id="IPR013094">
    <property type="entry name" value="AB_hydrolase_3"/>
</dbReference>
<name>A0A9W9X5F4_9EURO</name>
<dbReference type="Gene3D" id="3.40.50.1820">
    <property type="entry name" value="alpha/beta hydrolase"/>
    <property type="match status" value="1"/>
</dbReference>
<protein>
    <recommendedName>
        <fullName evidence="4">Alpha/beta hydrolase fold-3 domain-containing protein</fullName>
    </recommendedName>
</protein>
<keyword evidence="2" id="KW-0378">Hydrolase</keyword>
<dbReference type="InterPro" id="IPR029058">
    <property type="entry name" value="AB_hydrolase_fold"/>
</dbReference>
<evidence type="ECO:0000256" key="2">
    <source>
        <dbReference type="ARBA" id="ARBA00022801"/>
    </source>
</evidence>
<reference evidence="5" key="1">
    <citation type="submission" date="2022-12" db="EMBL/GenBank/DDBJ databases">
        <authorList>
            <person name="Petersen C."/>
        </authorList>
    </citation>
    <scope>NUCLEOTIDE SEQUENCE</scope>
    <source>
        <strain evidence="5">IBT 30728</strain>
    </source>
</reference>
<dbReference type="GO" id="GO:0016787">
    <property type="term" value="F:hydrolase activity"/>
    <property type="evidence" value="ECO:0007669"/>
    <property type="project" value="UniProtKB-KW"/>
</dbReference>
<dbReference type="InterPro" id="IPR002168">
    <property type="entry name" value="Lipase_GDXG_HIS_AS"/>
</dbReference>
<accession>A0A9W9X5F4</accession>
<evidence type="ECO:0000256" key="1">
    <source>
        <dbReference type="ARBA" id="ARBA00010515"/>
    </source>
</evidence>
<dbReference type="Pfam" id="PF07859">
    <property type="entry name" value="Abhydrolase_3"/>
    <property type="match status" value="1"/>
</dbReference>
<dbReference type="PANTHER" id="PTHR48081:SF19">
    <property type="entry name" value="AB HYDROLASE SUPERFAMILY PROTEIN C4A8.06C"/>
    <property type="match status" value="1"/>
</dbReference>
<dbReference type="GeneID" id="81625816"/>
<evidence type="ECO:0000313" key="6">
    <source>
        <dbReference type="Proteomes" id="UP001148312"/>
    </source>
</evidence>
<comment type="caution">
    <text evidence="5">The sequence shown here is derived from an EMBL/GenBank/DDBJ whole genome shotgun (WGS) entry which is preliminary data.</text>
</comment>
<sequence>MTSKHKPLGVLSSQPILPNHCPGGKIDLLLQIGTQGSSSSPKFACDTPFLSREWNNHDFAYGRIRRGSHAYRSPGSHRSCGSLSAVEQLSFGEDLAVRREIITCANIYVPSWQYIHRKARHTHPQVHLTYDEGIQIVRQFLYYASKHPVEDLQAFSRQWVPSPHWVRTEAITIPNDFLSRAATALAHQLGPRGLVRVGGEKWWQWRGPSEELKGEWIEMRNHYTEREKANERCNKIMLYIHGGAYFFGSIDTHRYMLQRHARKLKGRVFAPDYRLAPQYPFPCALQDCLAAYLWLLESYSSKEIILAGDSAGGGMSLSLLVIMRDQGIPLPAGAILISPWVDLTHSFPSIVADNPGDYIPPYGFRHKPSVAWPPPNADELLRIKKLSQKKTVTADELEAAGPTADRDTMETAVRGFTRHGKKHGTENHAYPGMQQSPDPNNLHAEPDNIRVMLSGETVELKDQIQLYATNQLMSHPLVSPILQPSLGGLPPLQILSGSGEMLRDEQFYVAHKAANPTAYPPADIYLDEFDPNREVLNKYEPTHVQLQVWDDLCHVAPTLSFTRPAKYMFRSISQFGAWALARAQKTDVDIMDHNLLSPTSSSDEDGSVSPKASLDGRQPTFPAGVSVGIAGDPLPAFENYMIRQRVDKRGHLYHLDPPSAYPVLAIPPEKVGAINPDLISKWLKAKNEWDIRFAKEKVRVQTQRIKEMAHGFQDFDGECPPPSSLAARRAAPEVLPKRHTKKNHGLALWSGWGSKHDERTMEKVTDAKKTGQKTTSKAIDVGQAGSCSSLPLRTSQQVNSKQDERLGAAKSSFANGAAFVGRNPDTNAENTAEGSEDNTVGRPSESTSLRPIPENNGGSFLILPGVDNRKFMEENASTRALFGASGTLPMSSDTSLPYVQDRPSSVGNSVAGQSEFLSELGEDTSIRAVLGVRGVADPIGNADGPRRSGETTSLRTSQLSRDAMPTAGDESAPWSSERPEMPDREVFKTAQETI</sequence>
<feature type="compositionally biased region" description="Basic and acidic residues" evidence="3">
    <location>
        <begin position="757"/>
        <end position="769"/>
    </location>
</feature>
<reference evidence="5" key="2">
    <citation type="journal article" date="2023" name="IMA Fungus">
        <title>Comparative genomic study of the Penicillium genus elucidates a diverse pangenome and 15 lateral gene transfer events.</title>
        <authorList>
            <person name="Petersen C."/>
            <person name="Sorensen T."/>
            <person name="Nielsen M.R."/>
            <person name="Sondergaard T.E."/>
            <person name="Sorensen J.L."/>
            <person name="Fitzpatrick D.A."/>
            <person name="Frisvad J.C."/>
            <person name="Nielsen K.L."/>
        </authorList>
    </citation>
    <scope>NUCLEOTIDE SEQUENCE</scope>
    <source>
        <strain evidence="5">IBT 30728</strain>
    </source>
</reference>
<dbReference type="Proteomes" id="UP001148312">
    <property type="component" value="Unassembled WGS sequence"/>
</dbReference>